<dbReference type="CDD" id="cd00590">
    <property type="entry name" value="RRM_SF"/>
    <property type="match status" value="1"/>
</dbReference>
<protein>
    <recommendedName>
        <fullName evidence="4">RRM domain-containing protein</fullName>
    </recommendedName>
</protein>
<dbReference type="InterPro" id="IPR012677">
    <property type="entry name" value="Nucleotide-bd_a/b_plait_sf"/>
</dbReference>
<reference evidence="5 6" key="1">
    <citation type="submission" date="2016-06" db="EMBL/GenBank/DDBJ databases">
        <title>Evolution of pathogenesis and genome organization in the Tremellales.</title>
        <authorList>
            <person name="Cuomo C."/>
            <person name="Litvintseva A."/>
            <person name="Heitman J."/>
            <person name="Chen Y."/>
            <person name="Sun S."/>
            <person name="Springer D."/>
            <person name="Dromer F."/>
            <person name="Young S."/>
            <person name="Zeng Q."/>
            <person name="Chapman S."/>
            <person name="Gujja S."/>
            <person name="Saif S."/>
            <person name="Birren B."/>
        </authorList>
    </citation>
    <scope>NUCLEOTIDE SEQUENCE [LARGE SCALE GENOMIC DNA]</scope>
    <source>
        <strain evidence="5 6">CBS 6273</strain>
    </source>
</reference>
<evidence type="ECO:0000256" key="2">
    <source>
        <dbReference type="PROSITE-ProRule" id="PRU00176"/>
    </source>
</evidence>
<dbReference type="GO" id="GO:0005686">
    <property type="term" value="C:U2 snRNP"/>
    <property type="evidence" value="ECO:0007669"/>
    <property type="project" value="TreeGrafter"/>
</dbReference>
<feature type="compositionally biased region" description="Basic and acidic residues" evidence="3">
    <location>
        <begin position="572"/>
        <end position="581"/>
    </location>
</feature>
<dbReference type="InterPro" id="IPR051847">
    <property type="entry name" value="RNA_proc/Spliceosome_comp"/>
</dbReference>
<dbReference type="PANTHER" id="PTHR45880">
    <property type="entry name" value="RNA-BINDING MOTIF PROTEIN, X-LINKED 2"/>
    <property type="match status" value="1"/>
</dbReference>
<dbReference type="SMART" id="SM00360">
    <property type="entry name" value="RRM"/>
    <property type="match status" value="1"/>
</dbReference>
<feature type="compositionally biased region" description="Polar residues" evidence="3">
    <location>
        <begin position="128"/>
        <end position="137"/>
    </location>
</feature>
<dbReference type="SUPFAM" id="SSF54928">
    <property type="entry name" value="RNA-binding domain, RBD"/>
    <property type="match status" value="1"/>
</dbReference>
<dbReference type="Proteomes" id="UP000095149">
    <property type="component" value="Unassembled WGS sequence"/>
</dbReference>
<feature type="domain" description="RRM" evidence="4">
    <location>
        <begin position="435"/>
        <end position="508"/>
    </location>
</feature>
<dbReference type="GO" id="GO:0000398">
    <property type="term" value="P:mRNA splicing, via spliceosome"/>
    <property type="evidence" value="ECO:0007669"/>
    <property type="project" value="TreeGrafter"/>
</dbReference>
<dbReference type="Pfam" id="PF00076">
    <property type="entry name" value="RRM_1"/>
    <property type="match status" value="1"/>
</dbReference>
<dbReference type="GO" id="GO:0071013">
    <property type="term" value="C:catalytic step 2 spliceosome"/>
    <property type="evidence" value="ECO:0007669"/>
    <property type="project" value="TreeGrafter"/>
</dbReference>
<name>A0A1E3JHC5_9TREE</name>
<dbReference type="PROSITE" id="PS50102">
    <property type="entry name" value="RRM"/>
    <property type="match status" value="1"/>
</dbReference>
<accession>A0A1E3JHC5</accession>
<dbReference type="GO" id="GO:0003723">
    <property type="term" value="F:RNA binding"/>
    <property type="evidence" value="ECO:0007669"/>
    <property type="project" value="UniProtKB-UniRule"/>
</dbReference>
<evidence type="ECO:0000256" key="1">
    <source>
        <dbReference type="ARBA" id="ARBA00022884"/>
    </source>
</evidence>
<dbReference type="EMBL" id="MEKH01000011">
    <property type="protein sequence ID" value="ODO00225.1"/>
    <property type="molecule type" value="Genomic_DNA"/>
</dbReference>
<keyword evidence="1 2" id="KW-0694">RNA-binding</keyword>
<dbReference type="Gene3D" id="3.30.70.330">
    <property type="match status" value="1"/>
</dbReference>
<dbReference type="OrthoDB" id="2573941at2759"/>
<proteinExistence type="predicted"/>
<evidence type="ECO:0000313" key="6">
    <source>
        <dbReference type="Proteomes" id="UP000095149"/>
    </source>
</evidence>
<feature type="region of interest" description="Disordered" evidence="3">
    <location>
        <begin position="376"/>
        <end position="398"/>
    </location>
</feature>
<dbReference type="InterPro" id="IPR000504">
    <property type="entry name" value="RRM_dom"/>
</dbReference>
<dbReference type="AlphaFoldDB" id="A0A1E3JHC5"/>
<feature type="region of interest" description="Disordered" evidence="3">
    <location>
        <begin position="1"/>
        <end position="137"/>
    </location>
</feature>
<dbReference type="Gene3D" id="3.30.420.10">
    <property type="entry name" value="Ribonuclease H-like superfamily/Ribonuclease H"/>
    <property type="match status" value="1"/>
</dbReference>
<gene>
    <name evidence="5" type="ORF">I350_06853</name>
</gene>
<evidence type="ECO:0000256" key="3">
    <source>
        <dbReference type="SAM" id="MobiDB-lite"/>
    </source>
</evidence>
<feature type="compositionally biased region" description="Low complexity" evidence="3">
    <location>
        <begin position="582"/>
        <end position="596"/>
    </location>
</feature>
<dbReference type="PANTHER" id="PTHR45880:SF1">
    <property type="entry name" value="RNA-BINDING MOTIF PROTEIN, X-LINKED 2"/>
    <property type="match status" value="1"/>
</dbReference>
<feature type="compositionally biased region" description="Polar residues" evidence="3">
    <location>
        <begin position="44"/>
        <end position="54"/>
    </location>
</feature>
<dbReference type="GO" id="GO:0071011">
    <property type="term" value="C:precatalytic spliceosome"/>
    <property type="evidence" value="ECO:0007669"/>
    <property type="project" value="TreeGrafter"/>
</dbReference>
<feature type="compositionally biased region" description="Pro residues" evidence="3">
    <location>
        <begin position="645"/>
        <end position="658"/>
    </location>
</feature>
<feature type="region of interest" description="Disordered" evidence="3">
    <location>
        <begin position="549"/>
        <end position="678"/>
    </location>
</feature>
<dbReference type="InterPro" id="IPR036397">
    <property type="entry name" value="RNaseH_sf"/>
</dbReference>
<feature type="compositionally biased region" description="Low complexity" evidence="3">
    <location>
        <begin position="64"/>
        <end position="77"/>
    </location>
</feature>
<evidence type="ECO:0000259" key="4">
    <source>
        <dbReference type="PROSITE" id="PS50102"/>
    </source>
</evidence>
<organism evidence="5 6">
    <name type="scientific">Cryptococcus amylolentus CBS 6273</name>
    <dbReference type="NCBI Taxonomy" id="1296118"/>
    <lineage>
        <taxon>Eukaryota</taxon>
        <taxon>Fungi</taxon>
        <taxon>Dikarya</taxon>
        <taxon>Basidiomycota</taxon>
        <taxon>Agaricomycotina</taxon>
        <taxon>Tremellomycetes</taxon>
        <taxon>Tremellales</taxon>
        <taxon>Cryptococcaceae</taxon>
        <taxon>Cryptococcus</taxon>
    </lineage>
</organism>
<evidence type="ECO:0000313" key="5">
    <source>
        <dbReference type="EMBL" id="ODO00225.1"/>
    </source>
</evidence>
<comment type="caution">
    <text evidence="5">The sequence shown here is derived from an EMBL/GenBank/DDBJ whole genome shotgun (WGS) entry which is preliminary data.</text>
</comment>
<sequence length="861" mass="94340">MSYYPRDPYRPLNRGYSPGRCTPPDSRVSAPAPYRPPSYHRSHPTSSAYQNVYQDSFPPPPSRSPYGYSSSQSRGGYADSYDPYQPSASAYDPVAPQITLPTNGSAYPPHHSLSPHTADVTPRPYHAPSNQAQSSPSVAVATENVIRTPSTTVQISGYAANVYTLPPSHLPLVKYVSTYKQAALDLHQHLTSTNNTVWYSGSCTRAGEAWSTGLEWDPKDKQSGIKTRGVIPGGDSLDAELGGILKCVEGFQDALHKSVRNGTTIANELVIFCDSQAAIVSIDSSSRPEAIRFDHLWREICNEFLYAHLTLAWIPRDSDLEGYVLSSKIASTSAGNSYLKKRKEKVLSEKYVLPGTNDPEAPGSAVGGLWQTGNADPSKPQIPYRRPEPVPPKISVSPPVKGSDIHLFDNGHETMTLPLIDVSEAEDEGIQPKEGAIFVTHFPVEASAKDIGILFAQYGEIIAVDIFHISTDHPRFANVTYASPDSGALAIAGLDRKPISMESSFARENRADLEIWERWGGQLTVVKHEPPRVVPVSVEEFFPNLPDWAKTYGGQQQRQESRSELPQSSEDVSGKRVRDVESGNSSPRNGGSRSSSAEPQNKKARLDQQSPQHPVPHHQPPSNEQNGQVRRPSIHHELPSRPSFALPPTPQTAKPPLPDVVSKQGRSTPTTHFVPEMPEDPITVSAETLRILISTVVGSLVNHDIGNWVVHVCVITQSIDKVAYQLQGDLAAIKEYDGVSREHERVLGSRGFVPARIDEFVEKVLKVLDGIAAAEETAAETSPKDTVQALTTKLNKLLEPFPLPSKNAVKDAGRLLEYLVRGKAAQEKRRLEMERRIKVMEGMIKVGDVVGGVVRYLLTEA</sequence>
<feature type="compositionally biased region" description="Polar residues" evidence="3">
    <location>
        <begin position="553"/>
        <end position="571"/>
    </location>
</feature>
<dbReference type="InterPro" id="IPR035979">
    <property type="entry name" value="RBD_domain_sf"/>
</dbReference>